<accession>A0ABS7YHI9</accession>
<dbReference type="Pfam" id="PF00005">
    <property type="entry name" value="ABC_tran"/>
    <property type="match status" value="1"/>
</dbReference>
<keyword evidence="3" id="KW-0547">Nucleotide-binding</keyword>
<dbReference type="InterPro" id="IPR050153">
    <property type="entry name" value="Metal_Ion_Import_ABC"/>
</dbReference>
<feature type="domain" description="ABC transporter" evidence="5">
    <location>
        <begin position="2"/>
        <end position="229"/>
    </location>
</feature>
<dbReference type="SMART" id="SM00382">
    <property type="entry name" value="AAA"/>
    <property type="match status" value="1"/>
</dbReference>
<keyword evidence="7" id="KW-1185">Reference proteome</keyword>
<evidence type="ECO:0000313" key="6">
    <source>
        <dbReference type="EMBL" id="MCA2015143.1"/>
    </source>
</evidence>
<dbReference type="PANTHER" id="PTHR42734">
    <property type="entry name" value="METAL TRANSPORT SYSTEM ATP-BINDING PROTEIN TM_0124-RELATED"/>
    <property type="match status" value="1"/>
</dbReference>
<dbReference type="Proteomes" id="UP001199044">
    <property type="component" value="Unassembled WGS sequence"/>
</dbReference>
<proteinExistence type="inferred from homology"/>
<comment type="similarity">
    <text evidence="1">Belongs to the ABC transporter superfamily.</text>
</comment>
<reference evidence="7" key="1">
    <citation type="submission" date="2023-07" db="EMBL/GenBank/DDBJ databases">
        <title>Molecular identification of indigenous halophilic bacteria isolated from red sea cost, biodegradation of synthetic dyes and assessment of degraded metabolite toxicity.</title>
        <authorList>
            <person name="Chaieb K."/>
            <person name="Altayb H.N."/>
        </authorList>
    </citation>
    <scope>NUCLEOTIDE SEQUENCE [LARGE SCALE GENOMIC DNA]</scope>
    <source>
        <strain evidence="7">K20</strain>
    </source>
</reference>
<sequence>MITLHNLTVGYQGKPLIKPISGQFESGSLTAIMGANGAGKSTLLKTLCGLLPPIAGDLALSRPRKELLSWLPQQSDIDRTFPITVSDVVAMGCWPHKGILSSIKRDDMAKIANAMEHVGIIDLANYTINQLSGGQFQRMLFARLLVQDSPVMMMDEPFTGIDSQTQETLLNLICELHQQGKTIITVLHNPSIVESYFPQTLLINEQCSHWGNTQDVLNSCEIYNQSVRMELSFG</sequence>
<dbReference type="CDD" id="cd03235">
    <property type="entry name" value="ABC_Metallic_Cations"/>
    <property type="match status" value="1"/>
</dbReference>
<dbReference type="Gene3D" id="3.40.50.300">
    <property type="entry name" value="P-loop containing nucleotide triphosphate hydrolases"/>
    <property type="match status" value="1"/>
</dbReference>
<organism evidence="6 7">
    <name type="scientific">Vibrio tritonius</name>
    <dbReference type="NCBI Taxonomy" id="1435069"/>
    <lineage>
        <taxon>Bacteria</taxon>
        <taxon>Pseudomonadati</taxon>
        <taxon>Pseudomonadota</taxon>
        <taxon>Gammaproteobacteria</taxon>
        <taxon>Vibrionales</taxon>
        <taxon>Vibrionaceae</taxon>
        <taxon>Vibrio</taxon>
    </lineage>
</organism>
<dbReference type="SUPFAM" id="SSF52540">
    <property type="entry name" value="P-loop containing nucleoside triphosphate hydrolases"/>
    <property type="match status" value="1"/>
</dbReference>
<dbReference type="RefSeq" id="WP_225249607.1">
    <property type="nucleotide sequence ID" value="NZ_JAIWIU010000016.1"/>
</dbReference>
<dbReference type="InterPro" id="IPR003439">
    <property type="entry name" value="ABC_transporter-like_ATP-bd"/>
</dbReference>
<dbReference type="PROSITE" id="PS50893">
    <property type="entry name" value="ABC_TRANSPORTER_2"/>
    <property type="match status" value="1"/>
</dbReference>
<dbReference type="InterPro" id="IPR003593">
    <property type="entry name" value="AAA+_ATPase"/>
</dbReference>
<dbReference type="PROSITE" id="PS00211">
    <property type="entry name" value="ABC_TRANSPORTER_1"/>
    <property type="match status" value="1"/>
</dbReference>
<dbReference type="InterPro" id="IPR017871">
    <property type="entry name" value="ABC_transporter-like_CS"/>
</dbReference>
<evidence type="ECO:0000256" key="4">
    <source>
        <dbReference type="ARBA" id="ARBA00022840"/>
    </source>
</evidence>
<keyword evidence="4 6" id="KW-0067">ATP-binding</keyword>
<name>A0ABS7YHI9_9VIBR</name>
<keyword evidence="2" id="KW-0813">Transport</keyword>
<evidence type="ECO:0000256" key="1">
    <source>
        <dbReference type="ARBA" id="ARBA00005417"/>
    </source>
</evidence>
<evidence type="ECO:0000313" key="7">
    <source>
        <dbReference type="Proteomes" id="UP001199044"/>
    </source>
</evidence>
<gene>
    <name evidence="6" type="ORF">LDJ79_03410</name>
</gene>
<dbReference type="GO" id="GO:0005524">
    <property type="term" value="F:ATP binding"/>
    <property type="evidence" value="ECO:0007669"/>
    <property type="project" value="UniProtKB-KW"/>
</dbReference>
<comment type="caution">
    <text evidence="6">The sequence shown here is derived from an EMBL/GenBank/DDBJ whole genome shotgun (WGS) entry which is preliminary data.</text>
</comment>
<dbReference type="InterPro" id="IPR027417">
    <property type="entry name" value="P-loop_NTPase"/>
</dbReference>
<evidence type="ECO:0000259" key="5">
    <source>
        <dbReference type="PROSITE" id="PS50893"/>
    </source>
</evidence>
<evidence type="ECO:0000256" key="2">
    <source>
        <dbReference type="ARBA" id="ARBA00022448"/>
    </source>
</evidence>
<dbReference type="EMBL" id="JAIWIU010000016">
    <property type="protein sequence ID" value="MCA2015143.1"/>
    <property type="molecule type" value="Genomic_DNA"/>
</dbReference>
<protein>
    <submittedName>
        <fullName evidence="6">ABC transporter ATP-binding protein</fullName>
    </submittedName>
</protein>
<dbReference type="PANTHER" id="PTHR42734:SF5">
    <property type="entry name" value="IRON TRANSPORT SYSTEM ATP-BINDING PROTEIN HI_0361-RELATED"/>
    <property type="match status" value="1"/>
</dbReference>
<evidence type="ECO:0000256" key="3">
    <source>
        <dbReference type="ARBA" id="ARBA00022741"/>
    </source>
</evidence>